<dbReference type="AlphaFoldDB" id="A0A7M3MGX6"/>
<gene>
    <name evidence="1" type="ORF">DPQ33_06085</name>
</gene>
<keyword evidence="2" id="KW-1185">Reference proteome</keyword>
<dbReference type="EMBL" id="QMIE01000004">
    <property type="protein sequence ID" value="TVM18320.1"/>
    <property type="molecule type" value="Genomic_DNA"/>
</dbReference>
<dbReference type="Proteomes" id="UP000448292">
    <property type="component" value="Unassembled WGS sequence"/>
</dbReference>
<proteinExistence type="predicted"/>
<organism evidence="1 2">
    <name type="scientific">Oceanidesulfovibrio indonesiensis</name>
    <dbReference type="NCBI Taxonomy" id="54767"/>
    <lineage>
        <taxon>Bacteria</taxon>
        <taxon>Pseudomonadati</taxon>
        <taxon>Thermodesulfobacteriota</taxon>
        <taxon>Desulfovibrionia</taxon>
        <taxon>Desulfovibrionales</taxon>
        <taxon>Desulfovibrionaceae</taxon>
        <taxon>Oceanidesulfovibrio</taxon>
    </lineage>
</organism>
<protein>
    <submittedName>
        <fullName evidence="1">Uncharacterized protein</fullName>
    </submittedName>
</protein>
<comment type="caution">
    <text evidence="1">The sequence shown here is derived from an EMBL/GenBank/DDBJ whole genome shotgun (WGS) entry which is preliminary data.</text>
</comment>
<accession>A0A7M3MGX6</accession>
<sequence>MPPERILLLAGQHEFLDPRDRSGGPKTRHASAFVDAYARMGYDGVYPSVVEADWLQEYSGDLPDFFRPAGHAGFVDTFTVGERTIAVVVYPEPARGPFPTDEQTAWVEQTIAALAGEADLVVGVCNWSKSGEEAYLEQAKNLPDILLGGGPGPSHPEMLAHNGRTLWARSFTKGRTVNKITLYEWPEAKAGRTWHLGQNVLAETIVLDDSIRGDAEIDALFQP</sequence>
<evidence type="ECO:0000313" key="1">
    <source>
        <dbReference type="EMBL" id="TVM18320.1"/>
    </source>
</evidence>
<reference evidence="1 2" key="1">
    <citation type="submission" date="2018-06" db="EMBL/GenBank/DDBJ databases">
        <title>Complete genome of Desulfovibrio indonesiensis P37SLT.</title>
        <authorList>
            <person name="Crispim J.S."/>
            <person name="Vidigal P.M.P."/>
            <person name="Silva L.C.F."/>
            <person name="Laguardia C.N."/>
            <person name="Araujo L.C."/>
            <person name="Dias R.S."/>
            <person name="Sousa M.P."/>
            <person name="Paula S.O."/>
            <person name="Silva C."/>
        </authorList>
    </citation>
    <scope>NUCLEOTIDE SEQUENCE [LARGE SCALE GENOMIC DNA]</scope>
    <source>
        <strain evidence="1 2">P37SLT</strain>
    </source>
</reference>
<name>A0A7M3MGX6_9BACT</name>
<evidence type="ECO:0000313" key="2">
    <source>
        <dbReference type="Proteomes" id="UP000448292"/>
    </source>
</evidence>
<dbReference type="OrthoDB" id="5452986at2"/>